<dbReference type="Proteomes" id="UP000401717">
    <property type="component" value="Unassembled WGS sequence"/>
</dbReference>
<accession>A0A564FSS7</accession>
<reference evidence="1" key="3">
    <citation type="submission" date="2021-08" db="EMBL/GenBank/DDBJ databases">
        <authorList>
            <person name="Tani A."/>
            <person name="Ola A."/>
            <person name="Ogura Y."/>
            <person name="Katsura K."/>
            <person name="Hayashi T."/>
        </authorList>
    </citation>
    <scope>NUCLEOTIDE SEQUENCE</scope>
    <source>
        <strain evidence="1">DSM 22415</strain>
    </source>
</reference>
<evidence type="ECO:0000313" key="4">
    <source>
        <dbReference type="Proteomes" id="UP001055303"/>
    </source>
</evidence>
<dbReference type="AlphaFoldDB" id="A0A564FSS7"/>
<evidence type="ECO:0000313" key="1">
    <source>
        <dbReference type="EMBL" id="GJD55357.1"/>
    </source>
</evidence>
<keyword evidence="4" id="KW-1185">Reference proteome</keyword>
<proteinExistence type="predicted"/>
<evidence type="ECO:0000313" key="2">
    <source>
        <dbReference type="EMBL" id="VUF11215.1"/>
    </source>
</evidence>
<keyword evidence="1" id="KW-0830">Ubiquinone</keyword>
<name>A0A564FSS7_9HYPH</name>
<dbReference type="OrthoDB" id="7392124at2"/>
<dbReference type="InterPro" id="IPR007475">
    <property type="entry name" value="UbiK"/>
</dbReference>
<organism evidence="2 3">
    <name type="scientific">Methylobacterium dankookense</name>
    <dbReference type="NCBI Taxonomy" id="560405"/>
    <lineage>
        <taxon>Bacteria</taxon>
        <taxon>Pseudomonadati</taxon>
        <taxon>Pseudomonadota</taxon>
        <taxon>Alphaproteobacteria</taxon>
        <taxon>Hyphomicrobiales</taxon>
        <taxon>Methylobacteriaceae</taxon>
        <taxon>Methylobacterium</taxon>
    </lineage>
</organism>
<dbReference type="Pfam" id="PF04380">
    <property type="entry name" value="BMFP"/>
    <property type="match status" value="1"/>
</dbReference>
<dbReference type="EMBL" id="CABFVH010000003">
    <property type="protein sequence ID" value="VUF11215.1"/>
    <property type="molecule type" value="Genomic_DNA"/>
</dbReference>
<dbReference type="EMBL" id="BPQI01000027">
    <property type="protein sequence ID" value="GJD55357.1"/>
    <property type="molecule type" value="Genomic_DNA"/>
</dbReference>
<protein>
    <submittedName>
        <fullName evidence="1">Ubiquinone biosynthesis accessory factor UbiK</fullName>
    </submittedName>
</protein>
<dbReference type="Proteomes" id="UP001055303">
    <property type="component" value="Unassembled WGS sequence"/>
</dbReference>
<sequence>MPPSNRLFDDFARLMTDAAGAAQGVRREAETVVKAQIERLIRDMDIASREEVDVLRDLVTTLRTQNEALAARVAALEAKAGTASGGETGTMGASEIA</sequence>
<dbReference type="RefSeq" id="WP_144760667.1">
    <property type="nucleotide sequence ID" value="NZ_BPQI01000027.1"/>
</dbReference>
<reference evidence="2 3" key="1">
    <citation type="submission" date="2019-06" db="EMBL/GenBank/DDBJ databases">
        <authorList>
            <person name="Rodrigo-Torres L."/>
            <person name="Arahal R. D."/>
            <person name="Lucena T."/>
        </authorList>
    </citation>
    <scope>NUCLEOTIDE SEQUENCE [LARGE SCALE GENOMIC DNA]</scope>
    <source>
        <strain evidence="2 3">SW08-7</strain>
    </source>
</reference>
<gene>
    <name evidence="1" type="primary">ubiK</name>
    <name evidence="1" type="ORF">IFDJLNFL_1242</name>
    <name evidence="2" type="ORF">MTDSW087_00891</name>
</gene>
<reference evidence="1" key="2">
    <citation type="journal article" date="2021" name="Front. Microbiol.">
        <title>Comprehensive Comparative Genomics and Phenotyping of Methylobacterium Species.</title>
        <authorList>
            <person name="Alessa O."/>
            <person name="Ogura Y."/>
            <person name="Fujitani Y."/>
            <person name="Takami H."/>
            <person name="Hayashi T."/>
            <person name="Sahin N."/>
            <person name="Tani A."/>
        </authorList>
    </citation>
    <scope>NUCLEOTIDE SEQUENCE</scope>
    <source>
        <strain evidence="1">DSM 22415</strain>
    </source>
</reference>
<evidence type="ECO:0000313" key="3">
    <source>
        <dbReference type="Proteomes" id="UP000401717"/>
    </source>
</evidence>